<dbReference type="OrthoDB" id="9803333at2"/>
<dbReference type="eggNOG" id="COG1028">
    <property type="taxonomic scope" value="Bacteria"/>
</dbReference>
<reference evidence="3 4" key="1">
    <citation type="journal article" date="2012" name="PLoS ONE">
        <title>The purine-utilizing bacterium Clostridium acidurici 9a: a genome-guided metabolic reconsideration.</title>
        <authorList>
            <person name="Hartwich K."/>
            <person name="Poehlein A."/>
            <person name="Daniel R."/>
        </authorList>
    </citation>
    <scope>NUCLEOTIDE SEQUENCE [LARGE SCALE GENOMIC DNA]</scope>
    <source>
        <strain evidence="4">ATCC 7906 / DSM 604 / BCRC 14475 / CIP 104303 / KCTC 5404 / NCIMB 10678 / 9a</strain>
    </source>
</reference>
<dbReference type="EMBL" id="CP003326">
    <property type="protein sequence ID" value="AFS78903.1"/>
    <property type="molecule type" value="Genomic_DNA"/>
</dbReference>
<dbReference type="InterPro" id="IPR020904">
    <property type="entry name" value="Sc_DH/Rdtase_CS"/>
</dbReference>
<evidence type="ECO:0000256" key="2">
    <source>
        <dbReference type="ARBA" id="ARBA00023002"/>
    </source>
</evidence>
<keyword evidence="4" id="KW-1185">Reference proteome</keyword>
<dbReference type="PROSITE" id="PS00061">
    <property type="entry name" value="ADH_SHORT"/>
    <property type="match status" value="1"/>
</dbReference>
<dbReference type="PRINTS" id="PR00080">
    <property type="entry name" value="SDRFAMILY"/>
</dbReference>
<proteinExistence type="inferred from homology"/>
<dbReference type="PATRIC" id="fig|1128398.3.peg.1955"/>
<dbReference type="KEGG" id="cad:Curi_c18980"/>
<accession>K0AYQ9</accession>
<dbReference type="AlphaFoldDB" id="K0AYQ9"/>
<organism evidence="3 4">
    <name type="scientific">Gottschalkia acidurici (strain ATCC 7906 / DSM 604 / BCRC 14475 / CIP 104303 / KCTC 5404 / NCIMB 10678 / 9a)</name>
    <name type="common">Clostridium acidurici</name>
    <dbReference type="NCBI Taxonomy" id="1128398"/>
    <lineage>
        <taxon>Bacteria</taxon>
        <taxon>Bacillati</taxon>
        <taxon>Bacillota</taxon>
        <taxon>Tissierellia</taxon>
        <taxon>Tissierellales</taxon>
        <taxon>Gottschalkiaceae</taxon>
        <taxon>Gottschalkia</taxon>
    </lineage>
</organism>
<dbReference type="FunFam" id="3.40.50.720:FF:000084">
    <property type="entry name" value="Short-chain dehydrogenase reductase"/>
    <property type="match status" value="1"/>
</dbReference>
<dbReference type="PANTHER" id="PTHR42879:SF2">
    <property type="entry name" value="3-OXOACYL-[ACYL-CARRIER-PROTEIN] REDUCTASE FABG"/>
    <property type="match status" value="1"/>
</dbReference>
<dbReference type="RefSeq" id="WP_014968039.1">
    <property type="nucleotide sequence ID" value="NC_018664.1"/>
</dbReference>
<keyword evidence="2 3" id="KW-0560">Oxidoreductase</keyword>
<dbReference type="InterPro" id="IPR036291">
    <property type="entry name" value="NAD(P)-bd_dom_sf"/>
</dbReference>
<dbReference type="InterPro" id="IPR050259">
    <property type="entry name" value="SDR"/>
</dbReference>
<dbReference type="EC" id="1.1.1.100" evidence="3"/>
<dbReference type="InterPro" id="IPR002347">
    <property type="entry name" value="SDR_fam"/>
</dbReference>
<comment type="similarity">
    <text evidence="1">Belongs to the short-chain dehydrogenases/reductases (SDR) family.</text>
</comment>
<evidence type="ECO:0000313" key="3">
    <source>
        <dbReference type="EMBL" id="AFS78903.1"/>
    </source>
</evidence>
<dbReference type="Pfam" id="PF13561">
    <property type="entry name" value="adh_short_C2"/>
    <property type="match status" value="1"/>
</dbReference>
<dbReference type="GO" id="GO:0008206">
    <property type="term" value="P:bile acid metabolic process"/>
    <property type="evidence" value="ECO:0007669"/>
    <property type="project" value="UniProtKB-ARBA"/>
</dbReference>
<dbReference type="GO" id="GO:0004316">
    <property type="term" value="F:3-oxoacyl-[acyl-carrier-protein] reductase (NADPH) activity"/>
    <property type="evidence" value="ECO:0007669"/>
    <property type="project" value="UniProtKB-EC"/>
</dbReference>
<dbReference type="Gene3D" id="3.40.50.720">
    <property type="entry name" value="NAD(P)-binding Rossmann-like Domain"/>
    <property type="match status" value="1"/>
</dbReference>
<evidence type="ECO:0000256" key="1">
    <source>
        <dbReference type="ARBA" id="ARBA00006484"/>
    </source>
</evidence>
<dbReference type="PRINTS" id="PR00081">
    <property type="entry name" value="GDHRDH"/>
</dbReference>
<dbReference type="STRING" id="1128398.Curi_c18980"/>
<dbReference type="SUPFAM" id="SSF51735">
    <property type="entry name" value="NAD(P)-binding Rossmann-fold domains"/>
    <property type="match status" value="1"/>
</dbReference>
<dbReference type="Proteomes" id="UP000006094">
    <property type="component" value="Chromosome"/>
</dbReference>
<dbReference type="NCBIfam" id="NF005559">
    <property type="entry name" value="PRK07231.1"/>
    <property type="match status" value="1"/>
</dbReference>
<dbReference type="HOGENOM" id="CLU_010194_1_3_9"/>
<sequence>MKLKNKVAIVTGSGSGIGKGIALEYAKEGAKVVVNVARSIDSANEVVEEINKIGGEALAIKADVSKSQEVQMLISETIKHFGKIDILVNNAGITQPPYPLADIEEEDWYRMIDINLNSIFLMSKYAIPEILKSGEGSVINIASIASFEVGSGAGYVATKHAVLGLTKQMAFDYGRKGINCNAICPGAIESKMTSGMFDEGSQAAPLIKTTPAERLGKPEEIGKLAVYLASEDAKFVHGSAFVIDGGWLIK</sequence>
<evidence type="ECO:0000313" key="4">
    <source>
        <dbReference type="Proteomes" id="UP000006094"/>
    </source>
</evidence>
<name>K0AYQ9_GOTA9</name>
<protein>
    <submittedName>
        <fullName evidence="3">3-oxoacyl-[acyl-carrier-protein] reductase FabG</fullName>
        <ecNumber evidence="3">1.1.1.100</ecNumber>
    </submittedName>
</protein>
<dbReference type="PANTHER" id="PTHR42879">
    <property type="entry name" value="3-OXOACYL-(ACYL-CARRIER-PROTEIN) REDUCTASE"/>
    <property type="match status" value="1"/>
</dbReference>
<gene>
    <name evidence="3" type="primary">fabG3</name>
    <name evidence="3" type="ordered locus">Curi_c18980</name>
</gene>